<protein>
    <submittedName>
        <fullName evidence="2">Unannotated protein</fullName>
    </submittedName>
</protein>
<name>A0A6J7QZX5_9ZZZZ</name>
<accession>A0A6J7QZX5</accession>
<dbReference type="AlphaFoldDB" id="A0A6J7QZX5"/>
<gene>
    <name evidence="2" type="ORF">UFOPK4134_00299</name>
</gene>
<organism evidence="2">
    <name type="scientific">freshwater metagenome</name>
    <dbReference type="NCBI Taxonomy" id="449393"/>
    <lineage>
        <taxon>unclassified sequences</taxon>
        <taxon>metagenomes</taxon>
        <taxon>ecological metagenomes</taxon>
    </lineage>
</organism>
<dbReference type="InterPro" id="IPR018649">
    <property type="entry name" value="SHOCT"/>
</dbReference>
<dbReference type="EMBL" id="CAFBPS010000010">
    <property type="protein sequence ID" value="CAB5021373.1"/>
    <property type="molecule type" value="Genomic_DNA"/>
</dbReference>
<evidence type="ECO:0000259" key="1">
    <source>
        <dbReference type="Pfam" id="PF09851"/>
    </source>
</evidence>
<evidence type="ECO:0000313" key="2">
    <source>
        <dbReference type="EMBL" id="CAB5021373.1"/>
    </source>
</evidence>
<reference evidence="2" key="1">
    <citation type="submission" date="2020-05" db="EMBL/GenBank/DDBJ databases">
        <authorList>
            <person name="Chiriac C."/>
            <person name="Salcher M."/>
            <person name="Ghai R."/>
            <person name="Kavagutti S V."/>
        </authorList>
    </citation>
    <scope>NUCLEOTIDE SEQUENCE</scope>
</reference>
<proteinExistence type="predicted"/>
<dbReference type="Pfam" id="PF09851">
    <property type="entry name" value="SHOCT"/>
    <property type="match status" value="1"/>
</dbReference>
<feature type="domain" description="SHOCT" evidence="1">
    <location>
        <begin position="365"/>
        <end position="392"/>
    </location>
</feature>
<sequence>MNGYREITEDTFSDVAACAVRLGFFPGIASRGSNSYSNGRIDPGTEEVIRRILSGNAQFIVPVTWSENAAVGLNVEKSITLTEAVGLGWDRLLQAATLEMDFYRGISRSSIEGPDFSLIDSYIHSVLRGTTIGSNGFLRQGYLVVCKEGISLVGLRTDWTPPSRNNSSVRFTEIECMTWDRRLIPPSSAQLFFEEVTYIPYSEIQNIAQQDVMRLDGFAALVGKHIPNYSSKKIYKAIMNDTRGKNGPGRRTPLHQLIDLADEFPDEVVRNFEDMTADVIAFGMNPVSGTGLSDGIVARNLFSWGLAANIVDSRNGAGFVVESIFNELDTALALIADLSNSAGQSQTRAKLVSSEEPSQPHDLAAQLQKLSELRTSGALSEEEFTSAKKKLLGI</sequence>